<name>A0ABT3X4P3_9BACL</name>
<evidence type="ECO:0000313" key="10">
    <source>
        <dbReference type="Proteomes" id="UP001208017"/>
    </source>
</evidence>
<feature type="transmembrane region" description="Helical" evidence="7">
    <location>
        <begin position="249"/>
        <end position="275"/>
    </location>
</feature>
<dbReference type="SUPFAM" id="SSF103473">
    <property type="entry name" value="MFS general substrate transporter"/>
    <property type="match status" value="1"/>
</dbReference>
<evidence type="ECO:0000256" key="2">
    <source>
        <dbReference type="ARBA" id="ARBA00022448"/>
    </source>
</evidence>
<keyword evidence="2" id="KW-0813">Transport</keyword>
<protein>
    <submittedName>
        <fullName evidence="9">MDR family MFS transporter</fullName>
    </submittedName>
</protein>
<keyword evidence="5 7" id="KW-1133">Transmembrane helix</keyword>
<sequence>MMAVLLIGTFIAILNQTLLNIALPKIIEDLGISTNTAQWLITIYLLINGVMIPITAFLIERYSTRQLFLTSIGIFAVGSLICALSTNFTGLLIGRIVQSMGAGVMMPLMQTVILLIFPREKRGAAMGMVGLAIAFAPAIGPTLSGWIVEHYSWRLLFYVVLPITLLDLLFAAVALKNVGKLTYPKLDPVSIITSTIGFSSLLYGFSSAGSQGWGATEVLATLVIGAISLILFVWRQLNMERPMLEIRVLKYGIFTLATGIATIVFIAMMGINLLLPLYLQQMRGVSALDSGLMLLPGAILMGIMNPITGRIFDKVGARWLAVIGMAIVTVSTFQLTSLTITTSYLSIIITYSFCLIGVSMVMMPITTAGINQLPPQLIAHGSAMTNTLRTVGGSIGTAILVTVMTITADNAPIQVKTDAMIHGINNAYLVASLLALAGMLLSFFLKKPQPMLDVQPKH</sequence>
<dbReference type="Proteomes" id="UP001208017">
    <property type="component" value="Unassembled WGS sequence"/>
</dbReference>
<evidence type="ECO:0000256" key="7">
    <source>
        <dbReference type="SAM" id="Phobius"/>
    </source>
</evidence>
<evidence type="ECO:0000313" key="9">
    <source>
        <dbReference type="EMBL" id="MCX7571860.1"/>
    </source>
</evidence>
<evidence type="ECO:0000259" key="8">
    <source>
        <dbReference type="PROSITE" id="PS50850"/>
    </source>
</evidence>
<comment type="caution">
    <text evidence="9">The sequence shown here is derived from an EMBL/GenBank/DDBJ whole genome shotgun (WGS) entry which is preliminary data.</text>
</comment>
<feature type="transmembrane region" description="Helical" evidence="7">
    <location>
        <begin position="319"/>
        <end position="338"/>
    </location>
</feature>
<evidence type="ECO:0000256" key="6">
    <source>
        <dbReference type="ARBA" id="ARBA00023136"/>
    </source>
</evidence>
<feature type="transmembrane region" description="Helical" evidence="7">
    <location>
        <begin position="218"/>
        <end position="237"/>
    </location>
</feature>
<keyword evidence="10" id="KW-1185">Reference proteome</keyword>
<dbReference type="InterPro" id="IPR036259">
    <property type="entry name" value="MFS_trans_sf"/>
</dbReference>
<feature type="transmembrane region" description="Helical" evidence="7">
    <location>
        <begin position="124"/>
        <end position="143"/>
    </location>
</feature>
<evidence type="ECO:0000256" key="4">
    <source>
        <dbReference type="ARBA" id="ARBA00022692"/>
    </source>
</evidence>
<organism evidence="9 10">
    <name type="scientific">Tumebacillus lacus</name>
    <dbReference type="NCBI Taxonomy" id="2995335"/>
    <lineage>
        <taxon>Bacteria</taxon>
        <taxon>Bacillati</taxon>
        <taxon>Bacillota</taxon>
        <taxon>Bacilli</taxon>
        <taxon>Bacillales</taxon>
        <taxon>Alicyclobacillaceae</taxon>
        <taxon>Tumebacillus</taxon>
    </lineage>
</organism>
<keyword evidence="3" id="KW-1003">Cell membrane</keyword>
<feature type="transmembrane region" description="Helical" evidence="7">
    <location>
        <begin position="155"/>
        <end position="174"/>
    </location>
</feature>
<feature type="transmembrane region" description="Helical" evidence="7">
    <location>
        <begin position="38"/>
        <end position="59"/>
    </location>
</feature>
<dbReference type="InterPro" id="IPR011701">
    <property type="entry name" value="MFS"/>
</dbReference>
<feature type="domain" description="Major facilitator superfamily (MFS) profile" evidence="8">
    <location>
        <begin position="1"/>
        <end position="450"/>
    </location>
</feature>
<feature type="transmembrane region" description="Helical" evidence="7">
    <location>
        <begin position="186"/>
        <end position="206"/>
    </location>
</feature>
<evidence type="ECO:0000256" key="5">
    <source>
        <dbReference type="ARBA" id="ARBA00022989"/>
    </source>
</evidence>
<dbReference type="PANTHER" id="PTHR42718:SF24">
    <property type="entry name" value="MAJOR FACILITATOR SUPERFAMILY (MFS) PROFILE DOMAIN-CONTAINING PROTEIN"/>
    <property type="match status" value="1"/>
</dbReference>
<dbReference type="Gene3D" id="1.20.1720.10">
    <property type="entry name" value="Multidrug resistance protein D"/>
    <property type="match status" value="1"/>
</dbReference>
<dbReference type="PROSITE" id="PS50850">
    <property type="entry name" value="MFS"/>
    <property type="match status" value="1"/>
</dbReference>
<feature type="transmembrane region" description="Helical" evidence="7">
    <location>
        <begin position="387"/>
        <end position="407"/>
    </location>
</feature>
<gene>
    <name evidence="9" type="ORF">OS242_18095</name>
</gene>
<feature type="transmembrane region" description="Helical" evidence="7">
    <location>
        <begin position="344"/>
        <end position="366"/>
    </location>
</feature>
<accession>A0ABT3X4P3</accession>
<keyword evidence="6 7" id="KW-0472">Membrane</keyword>
<dbReference type="Gene3D" id="1.20.1250.20">
    <property type="entry name" value="MFS general substrate transporter like domains"/>
    <property type="match status" value="1"/>
</dbReference>
<feature type="transmembrane region" description="Helical" evidence="7">
    <location>
        <begin position="92"/>
        <end position="117"/>
    </location>
</feature>
<comment type="subcellular location">
    <subcellularLocation>
        <location evidence="1">Cell membrane</location>
        <topology evidence="1">Multi-pass membrane protein</topology>
    </subcellularLocation>
</comment>
<feature type="transmembrane region" description="Helical" evidence="7">
    <location>
        <begin position="287"/>
        <end position="307"/>
    </location>
</feature>
<feature type="transmembrane region" description="Helical" evidence="7">
    <location>
        <begin position="427"/>
        <end position="445"/>
    </location>
</feature>
<feature type="transmembrane region" description="Helical" evidence="7">
    <location>
        <begin position="66"/>
        <end position="86"/>
    </location>
</feature>
<evidence type="ECO:0000256" key="1">
    <source>
        <dbReference type="ARBA" id="ARBA00004651"/>
    </source>
</evidence>
<dbReference type="CDD" id="cd17503">
    <property type="entry name" value="MFS_LmrB_MDR_like"/>
    <property type="match status" value="1"/>
</dbReference>
<dbReference type="NCBIfam" id="TIGR00711">
    <property type="entry name" value="efflux_EmrB"/>
    <property type="match status" value="1"/>
</dbReference>
<dbReference type="EMBL" id="JAPMLT010000013">
    <property type="protein sequence ID" value="MCX7571860.1"/>
    <property type="molecule type" value="Genomic_DNA"/>
</dbReference>
<dbReference type="PRINTS" id="PR01036">
    <property type="entry name" value="TCRTETB"/>
</dbReference>
<dbReference type="InterPro" id="IPR020846">
    <property type="entry name" value="MFS_dom"/>
</dbReference>
<reference evidence="9 10" key="1">
    <citation type="submission" date="2022-11" db="EMBL/GenBank/DDBJ databases">
        <title>Study of microbial diversity in lake waters.</title>
        <authorList>
            <person name="Zhang J."/>
        </authorList>
    </citation>
    <scope>NUCLEOTIDE SEQUENCE [LARGE SCALE GENOMIC DNA]</scope>
    <source>
        <strain evidence="9 10">DT12</strain>
    </source>
</reference>
<dbReference type="InterPro" id="IPR004638">
    <property type="entry name" value="EmrB-like"/>
</dbReference>
<dbReference type="Pfam" id="PF07690">
    <property type="entry name" value="MFS_1"/>
    <property type="match status" value="1"/>
</dbReference>
<evidence type="ECO:0000256" key="3">
    <source>
        <dbReference type="ARBA" id="ARBA00022475"/>
    </source>
</evidence>
<dbReference type="PANTHER" id="PTHR42718">
    <property type="entry name" value="MAJOR FACILITATOR SUPERFAMILY MULTIDRUG TRANSPORTER MFSC"/>
    <property type="match status" value="1"/>
</dbReference>
<proteinExistence type="predicted"/>
<keyword evidence="4 7" id="KW-0812">Transmembrane</keyword>